<feature type="signal peptide" evidence="1">
    <location>
        <begin position="1"/>
        <end position="24"/>
    </location>
</feature>
<evidence type="ECO:0000259" key="2">
    <source>
        <dbReference type="SMART" id="SM00198"/>
    </source>
</evidence>
<reference evidence="3" key="1">
    <citation type="submission" date="2016-04" db="EMBL/GenBank/DDBJ databases">
        <authorList>
            <person name="Evans L.H."/>
            <person name="Alamgir A."/>
            <person name="Owens N."/>
            <person name="Weber N.D."/>
            <person name="Virtaneva K."/>
            <person name="Barbian K."/>
            <person name="Babar A."/>
            <person name="Rosenke K."/>
        </authorList>
    </citation>
    <scope>NUCLEOTIDE SEQUENCE [LARGE SCALE GENOMIC DNA]</scope>
    <source>
        <strain evidence="3">CBS 101.48</strain>
    </source>
</reference>
<dbReference type="STRING" id="4829.A0A168LTA9"/>
<dbReference type="Gene3D" id="3.40.33.10">
    <property type="entry name" value="CAP"/>
    <property type="match status" value="1"/>
</dbReference>
<keyword evidence="4" id="KW-1185">Reference proteome</keyword>
<feature type="chain" id="PRO_5007898813" description="SCP domain-containing protein" evidence="1">
    <location>
        <begin position="25"/>
        <end position="161"/>
    </location>
</feature>
<organism evidence="3">
    <name type="scientific">Absidia glauca</name>
    <name type="common">Pin mould</name>
    <dbReference type="NCBI Taxonomy" id="4829"/>
    <lineage>
        <taxon>Eukaryota</taxon>
        <taxon>Fungi</taxon>
        <taxon>Fungi incertae sedis</taxon>
        <taxon>Mucoromycota</taxon>
        <taxon>Mucoromycotina</taxon>
        <taxon>Mucoromycetes</taxon>
        <taxon>Mucorales</taxon>
        <taxon>Cunninghamellaceae</taxon>
        <taxon>Absidia</taxon>
    </lineage>
</organism>
<keyword evidence="1" id="KW-0732">Signal</keyword>
<dbReference type="Pfam" id="PF00188">
    <property type="entry name" value="CAP"/>
    <property type="match status" value="1"/>
</dbReference>
<accession>A0A168LTA9</accession>
<dbReference type="SMART" id="SM00198">
    <property type="entry name" value="SCP"/>
    <property type="match status" value="1"/>
</dbReference>
<dbReference type="FunFam" id="3.40.33.10:FF:000010">
    <property type="entry name" value="Predicted protein"/>
    <property type="match status" value="1"/>
</dbReference>
<evidence type="ECO:0000256" key="1">
    <source>
        <dbReference type="SAM" id="SignalP"/>
    </source>
</evidence>
<proteinExistence type="predicted"/>
<evidence type="ECO:0000313" key="4">
    <source>
        <dbReference type="Proteomes" id="UP000078561"/>
    </source>
</evidence>
<evidence type="ECO:0000313" key="3">
    <source>
        <dbReference type="EMBL" id="SAL97459.1"/>
    </source>
</evidence>
<dbReference type="GO" id="GO:0005576">
    <property type="term" value="C:extracellular region"/>
    <property type="evidence" value="ECO:0007669"/>
    <property type="project" value="InterPro"/>
</dbReference>
<dbReference type="InterPro" id="IPR018244">
    <property type="entry name" value="Allrgn_V5/Tpx1_CS"/>
</dbReference>
<dbReference type="InterPro" id="IPR001283">
    <property type="entry name" value="CRISP-related"/>
</dbReference>
<dbReference type="InterPro" id="IPR014044">
    <property type="entry name" value="CAP_dom"/>
</dbReference>
<dbReference type="InParanoid" id="A0A168LTA9"/>
<dbReference type="EMBL" id="LT551811">
    <property type="protein sequence ID" value="SAL97459.1"/>
    <property type="molecule type" value="Genomic_DNA"/>
</dbReference>
<sequence>MMIFNYSFVFLAAALALFFELGQALSQSDINTILTSHNQYRAKHGAPALKWDSSVAVFAQKWTNRCVFQHSGSPSYGENLAMGYGSWDQVVSGWYSEVKSYDYNNPGFSGATGHFTQVVWKGTGKIGCGFSSCNGQKIYSCNYKLPGNYLGQFTQNVLPPK</sequence>
<dbReference type="AlphaFoldDB" id="A0A168LTA9"/>
<dbReference type="OMA" id="NPGHYEQ"/>
<gene>
    <name evidence="3" type="primary">ABSGL_02956.1 scaffold 4097</name>
</gene>
<name>A0A168LTA9_ABSGL</name>
<dbReference type="InterPro" id="IPR035940">
    <property type="entry name" value="CAP_sf"/>
</dbReference>
<dbReference type="SUPFAM" id="SSF55797">
    <property type="entry name" value="PR-1-like"/>
    <property type="match status" value="1"/>
</dbReference>
<feature type="domain" description="SCP" evidence="2">
    <location>
        <begin position="28"/>
        <end position="151"/>
    </location>
</feature>
<dbReference type="PROSITE" id="PS01009">
    <property type="entry name" value="CRISP_1"/>
    <property type="match status" value="1"/>
</dbReference>
<dbReference type="OrthoDB" id="337038at2759"/>
<dbReference type="Proteomes" id="UP000078561">
    <property type="component" value="Unassembled WGS sequence"/>
</dbReference>
<protein>
    <recommendedName>
        <fullName evidence="2">SCP domain-containing protein</fullName>
    </recommendedName>
</protein>
<dbReference type="PRINTS" id="PR00837">
    <property type="entry name" value="V5TPXLIKE"/>
</dbReference>
<dbReference type="PANTHER" id="PTHR10334">
    <property type="entry name" value="CYSTEINE-RICH SECRETORY PROTEIN-RELATED"/>
    <property type="match status" value="1"/>
</dbReference>